<keyword evidence="6" id="KW-1185">Reference proteome</keyword>
<dbReference type="PROSITE" id="PS50949">
    <property type="entry name" value="HTH_GNTR"/>
    <property type="match status" value="1"/>
</dbReference>
<accession>A0ABU0JLP4</accession>
<gene>
    <name evidence="5" type="ORF">QO011_007338</name>
</gene>
<dbReference type="PANTHER" id="PTHR43537:SF5">
    <property type="entry name" value="UXU OPERON TRANSCRIPTIONAL REGULATOR"/>
    <property type="match status" value="1"/>
</dbReference>
<dbReference type="InterPro" id="IPR000524">
    <property type="entry name" value="Tscrpt_reg_HTH_GntR"/>
</dbReference>
<keyword evidence="3" id="KW-0804">Transcription</keyword>
<dbReference type="EMBL" id="JAUSVX010000021">
    <property type="protein sequence ID" value="MDQ0474298.1"/>
    <property type="molecule type" value="Genomic_DNA"/>
</dbReference>
<dbReference type="Gene3D" id="1.20.120.530">
    <property type="entry name" value="GntR ligand-binding domain-like"/>
    <property type="match status" value="1"/>
</dbReference>
<dbReference type="PANTHER" id="PTHR43537">
    <property type="entry name" value="TRANSCRIPTIONAL REGULATOR, GNTR FAMILY"/>
    <property type="match status" value="1"/>
</dbReference>
<evidence type="ECO:0000259" key="4">
    <source>
        <dbReference type="PROSITE" id="PS50949"/>
    </source>
</evidence>
<proteinExistence type="predicted"/>
<sequence>MVGSDLQREIVRQIVALAAAERWPVGRRVSDSALARQLAVSRSPVRSALAWLAERGILRRGEGRGFRLARQPGNGDVEGVAPPSELEHLQRRLMADRATGAVPADVSEALLAERYGAPRGTIRKLLLRFAAEGLVQRQRGHGWAFAGSLDTDRVEEESYQFRLIVECGALRHPGFRADAAELAAIRAGLAEVMAMPLPALHRDRWFEANAAFHEALAAWSGNRFLVQAVRQQNSLRRLTEYAWFDRLPEARIRRVCSEHIAILDAIAEGDIAFAEALLRRHIEGASRSDAA</sequence>
<dbReference type="Gene3D" id="1.10.10.10">
    <property type="entry name" value="Winged helix-like DNA-binding domain superfamily/Winged helix DNA-binding domain"/>
    <property type="match status" value="2"/>
</dbReference>
<dbReference type="Proteomes" id="UP001242480">
    <property type="component" value="Unassembled WGS sequence"/>
</dbReference>
<reference evidence="5 6" key="1">
    <citation type="submission" date="2023-07" db="EMBL/GenBank/DDBJ databases">
        <title>Genomic Encyclopedia of Type Strains, Phase IV (KMG-IV): sequencing the most valuable type-strain genomes for metagenomic binning, comparative biology and taxonomic classification.</title>
        <authorList>
            <person name="Goeker M."/>
        </authorList>
    </citation>
    <scope>NUCLEOTIDE SEQUENCE [LARGE SCALE GENOMIC DNA]</scope>
    <source>
        <strain evidence="5 6">DSM 19619</strain>
    </source>
</reference>
<keyword evidence="1" id="KW-0805">Transcription regulation</keyword>
<evidence type="ECO:0000256" key="3">
    <source>
        <dbReference type="ARBA" id="ARBA00023163"/>
    </source>
</evidence>
<dbReference type="SMART" id="SM00345">
    <property type="entry name" value="HTH_GNTR"/>
    <property type="match status" value="2"/>
</dbReference>
<evidence type="ECO:0000313" key="6">
    <source>
        <dbReference type="Proteomes" id="UP001242480"/>
    </source>
</evidence>
<protein>
    <submittedName>
        <fullName evidence="5">DNA-binding GntR family transcriptional regulator</fullName>
    </submittedName>
</protein>
<evidence type="ECO:0000256" key="1">
    <source>
        <dbReference type="ARBA" id="ARBA00023015"/>
    </source>
</evidence>
<dbReference type="InterPro" id="IPR036388">
    <property type="entry name" value="WH-like_DNA-bd_sf"/>
</dbReference>
<name>A0ABU0JLP4_9HYPH</name>
<keyword evidence="2 5" id="KW-0238">DNA-binding</keyword>
<dbReference type="SMART" id="SM00895">
    <property type="entry name" value="FCD"/>
    <property type="match status" value="1"/>
</dbReference>
<dbReference type="RefSeq" id="WP_307283690.1">
    <property type="nucleotide sequence ID" value="NZ_JAUSVX010000021.1"/>
</dbReference>
<comment type="caution">
    <text evidence="5">The sequence shown here is derived from an EMBL/GenBank/DDBJ whole genome shotgun (WGS) entry which is preliminary data.</text>
</comment>
<dbReference type="Pfam" id="PF00392">
    <property type="entry name" value="GntR"/>
    <property type="match status" value="1"/>
</dbReference>
<feature type="domain" description="HTH gntR-type" evidence="4">
    <location>
        <begin position="4"/>
        <end position="71"/>
    </location>
</feature>
<evidence type="ECO:0000313" key="5">
    <source>
        <dbReference type="EMBL" id="MDQ0474298.1"/>
    </source>
</evidence>
<dbReference type="SUPFAM" id="SSF46785">
    <property type="entry name" value="Winged helix' DNA-binding domain"/>
    <property type="match status" value="2"/>
</dbReference>
<organism evidence="5 6">
    <name type="scientific">Labrys wisconsinensis</name>
    <dbReference type="NCBI Taxonomy" id="425677"/>
    <lineage>
        <taxon>Bacteria</taxon>
        <taxon>Pseudomonadati</taxon>
        <taxon>Pseudomonadota</taxon>
        <taxon>Alphaproteobacteria</taxon>
        <taxon>Hyphomicrobiales</taxon>
        <taxon>Xanthobacteraceae</taxon>
        <taxon>Labrys</taxon>
    </lineage>
</organism>
<dbReference type="InterPro" id="IPR036390">
    <property type="entry name" value="WH_DNA-bd_sf"/>
</dbReference>
<dbReference type="Pfam" id="PF07729">
    <property type="entry name" value="FCD"/>
    <property type="match status" value="1"/>
</dbReference>
<evidence type="ECO:0000256" key="2">
    <source>
        <dbReference type="ARBA" id="ARBA00023125"/>
    </source>
</evidence>
<dbReference type="InterPro" id="IPR011711">
    <property type="entry name" value="GntR_C"/>
</dbReference>
<dbReference type="SUPFAM" id="SSF48008">
    <property type="entry name" value="GntR ligand-binding domain-like"/>
    <property type="match status" value="1"/>
</dbReference>
<dbReference type="GO" id="GO:0003677">
    <property type="term" value="F:DNA binding"/>
    <property type="evidence" value="ECO:0007669"/>
    <property type="project" value="UniProtKB-KW"/>
</dbReference>
<dbReference type="InterPro" id="IPR008920">
    <property type="entry name" value="TF_FadR/GntR_C"/>
</dbReference>